<dbReference type="Proteomes" id="UP000799755">
    <property type="component" value="Unassembled WGS sequence"/>
</dbReference>
<comment type="caution">
    <text evidence="1">The sequence shown here is derived from an EMBL/GenBank/DDBJ whole genome shotgun (WGS) entry which is preliminary data.</text>
</comment>
<reference evidence="1" key="1">
    <citation type="journal article" date="2020" name="Stud. Mycol.">
        <title>101 Dothideomycetes genomes: a test case for predicting lifestyles and emergence of pathogens.</title>
        <authorList>
            <person name="Haridas S."/>
            <person name="Albert R."/>
            <person name="Binder M."/>
            <person name="Bloem J."/>
            <person name="Labutti K."/>
            <person name="Salamov A."/>
            <person name="Andreopoulos B."/>
            <person name="Baker S."/>
            <person name="Barry K."/>
            <person name="Bills G."/>
            <person name="Bluhm B."/>
            <person name="Cannon C."/>
            <person name="Castanera R."/>
            <person name="Culley D."/>
            <person name="Daum C."/>
            <person name="Ezra D."/>
            <person name="Gonzalez J."/>
            <person name="Henrissat B."/>
            <person name="Kuo A."/>
            <person name="Liang C."/>
            <person name="Lipzen A."/>
            <person name="Lutzoni F."/>
            <person name="Magnuson J."/>
            <person name="Mondo S."/>
            <person name="Nolan M."/>
            <person name="Ohm R."/>
            <person name="Pangilinan J."/>
            <person name="Park H.-J."/>
            <person name="Ramirez L."/>
            <person name="Alfaro M."/>
            <person name="Sun H."/>
            <person name="Tritt A."/>
            <person name="Yoshinaga Y."/>
            <person name="Zwiers L.-H."/>
            <person name="Turgeon B."/>
            <person name="Goodwin S."/>
            <person name="Spatafora J."/>
            <person name="Crous P."/>
            <person name="Grigoriev I."/>
        </authorList>
    </citation>
    <scope>NUCLEOTIDE SEQUENCE</scope>
    <source>
        <strain evidence="1">ATCC 200398</strain>
    </source>
</reference>
<sequence length="320" mass="34621">MRALLFLAIYGACFSPKRAYASPGTTTPPASLITPAPVLHGRFARDFVGYVLFLDGDTSVRTCNTGYTYTYTNGYAGCVRSLGDLGTECDGSTVIFTYGHTSECSYACVTDFYLYSLNDREPAWGIHCATRTTGWKVLHMSSEDLPSGKITITQPIKPSTPPDAKTIERTVTVHNFTAASAPNSGSPSPTKPSQVQKNNGALIGGAVAGSLVFIGLIIASIIFFLSRRRQKQGRSEEFVAHGTRFMGMDRSVPNSPAPFSPPPEYTQEKSPSTTVSIARKPVQQPGNVVRNEVHEAYGEPVYANELPAHCVQPQRRSELG</sequence>
<evidence type="ECO:0000313" key="2">
    <source>
        <dbReference type="Proteomes" id="UP000799755"/>
    </source>
</evidence>
<gene>
    <name evidence="1" type="ORF">BDR25DRAFT_313454</name>
</gene>
<keyword evidence="2" id="KW-1185">Reference proteome</keyword>
<organism evidence="1 2">
    <name type="scientific">Lindgomyces ingoldianus</name>
    <dbReference type="NCBI Taxonomy" id="673940"/>
    <lineage>
        <taxon>Eukaryota</taxon>
        <taxon>Fungi</taxon>
        <taxon>Dikarya</taxon>
        <taxon>Ascomycota</taxon>
        <taxon>Pezizomycotina</taxon>
        <taxon>Dothideomycetes</taxon>
        <taxon>Pleosporomycetidae</taxon>
        <taxon>Pleosporales</taxon>
        <taxon>Lindgomycetaceae</taxon>
        <taxon>Lindgomyces</taxon>
    </lineage>
</organism>
<evidence type="ECO:0000313" key="1">
    <source>
        <dbReference type="EMBL" id="KAF2472305.1"/>
    </source>
</evidence>
<accession>A0ACB6QZN7</accession>
<dbReference type="EMBL" id="MU003503">
    <property type="protein sequence ID" value="KAF2472305.1"/>
    <property type="molecule type" value="Genomic_DNA"/>
</dbReference>
<name>A0ACB6QZN7_9PLEO</name>
<proteinExistence type="predicted"/>
<protein>
    <submittedName>
        <fullName evidence="1">Uncharacterized protein</fullName>
    </submittedName>
</protein>